<keyword evidence="4" id="KW-0410">Iron transport</keyword>
<dbReference type="InterPro" id="IPR012910">
    <property type="entry name" value="Plug_dom"/>
</dbReference>
<feature type="chain" id="PRO_5030608762" evidence="14">
    <location>
        <begin position="20"/>
        <end position="814"/>
    </location>
</feature>
<dbReference type="Pfam" id="PF00593">
    <property type="entry name" value="TonB_dep_Rec_b-barrel"/>
    <property type="match status" value="1"/>
</dbReference>
<evidence type="ECO:0000256" key="4">
    <source>
        <dbReference type="ARBA" id="ARBA00022496"/>
    </source>
</evidence>
<keyword evidence="5 12" id="KW-0812">Transmembrane</keyword>
<keyword evidence="9 13" id="KW-0798">TonB box</keyword>
<dbReference type="AlphaFoldDB" id="A0A7W5H2E9"/>
<dbReference type="GO" id="GO:0015344">
    <property type="term" value="F:siderophore uptake transmembrane transporter activity"/>
    <property type="evidence" value="ECO:0007669"/>
    <property type="project" value="TreeGrafter"/>
</dbReference>
<dbReference type="RefSeq" id="WP_183414344.1">
    <property type="nucleotide sequence ID" value="NZ_JACHYB010000002.1"/>
</dbReference>
<dbReference type="PANTHER" id="PTHR32552:SF68">
    <property type="entry name" value="FERRICHROME OUTER MEMBRANE TRANSPORTER_PHAGE RECEPTOR"/>
    <property type="match status" value="1"/>
</dbReference>
<sequence length="814" mass="91229">MRKMLFAAMLQLCALTLAAQNIVKGKVVDDQGMPLAGATVMLNNKQGQYTDAEGYFRFSNVSGNKAEVSISFIGYEPLKQTVTVPSGAVFHLKKGNHWLNEVTVSSIQATAQSPVAYTNVNQKQLNRNNLGQDVPYLLSFTPSFVATSDAGTGVGYTDFRIRGTDASRINVTINGIPYNDADEQGTYWVDIPDIASSLDNIQVQRGVGTSTNGAGAFGANINLQTERPALKPAGEVDLSYGSFNTFKGDVKVSSGLINHHWAIDSRFSSISSNGYIDRATARLYSYFLQAGYYAANTTFKLVTFGGSEKTYHAWDGVPADSLDTHRTYNPCGFMGFDASGKPLYYKNQTDNYLQTTYQLIGIHRFSDKLSLNAALHYTPGSGYYEEYMQNQVLAQYGLTPFYVNGTEVTNSDLVRQQWMTNQFAGGVFTLNYQTEKLTAQLGGALNDYWGDHYGQVTWVKNYVGSLLPDWQYYRNNVNKWDGNIYLKLNYDILPVLNIYTDLQYRQVHYSLYGQNENWDDALNAMQPLNVNQMFHFFNPKVGLMYRPSAHNQLFASFAVAHREPARTNYTDATSGEWPTNETLYDTEVGYKYDLPWASFGINGYFMNYKNQLVLTGKINDIGEALTTNMPKSYRTGIELTWAVKPVACLRWNAGLTLSKNRIDNYMEYVDVYSGSDWTWSRQVANYLGSVPIAFSPSVIGNSVLAFVKHGFEADLETHWVGKQYIDNTGSSARALSAYCVNNIRLSYQIPVKGLQQLQLSLLLNNVLNEQYISNAWTYSYYYQASSGDPMTRYNDFGYFPQAGFNLLAGLSVKF</sequence>
<protein>
    <submittedName>
        <fullName evidence="17">Iron complex outermembrane receptor protein</fullName>
    </submittedName>
</protein>
<accession>A0A7W5H2E9</accession>
<evidence type="ECO:0000313" key="18">
    <source>
        <dbReference type="Proteomes" id="UP000544222"/>
    </source>
</evidence>
<dbReference type="Proteomes" id="UP000544222">
    <property type="component" value="Unassembled WGS sequence"/>
</dbReference>
<evidence type="ECO:0000256" key="9">
    <source>
        <dbReference type="ARBA" id="ARBA00023077"/>
    </source>
</evidence>
<dbReference type="InterPro" id="IPR000531">
    <property type="entry name" value="Beta-barrel_TonB"/>
</dbReference>
<keyword evidence="8" id="KW-0406">Ion transport</keyword>
<dbReference type="InterPro" id="IPR008969">
    <property type="entry name" value="CarboxyPept-like_regulatory"/>
</dbReference>
<evidence type="ECO:0000256" key="3">
    <source>
        <dbReference type="ARBA" id="ARBA00022452"/>
    </source>
</evidence>
<gene>
    <name evidence="17" type="ORF">FHX64_002796</name>
</gene>
<dbReference type="PROSITE" id="PS52016">
    <property type="entry name" value="TONB_DEPENDENT_REC_3"/>
    <property type="match status" value="1"/>
</dbReference>
<dbReference type="SUPFAM" id="SSF49464">
    <property type="entry name" value="Carboxypeptidase regulatory domain-like"/>
    <property type="match status" value="1"/>
</dbReference>
<dbReference type="InterPro" id="IPR036942">
    <property type="entry name" value="Beta-barrel_TonB_sf"/>
</dbReference>
<evidence type="ECO:0000256" key="5">
    <source>
        <dbReference type="ARBA" id="ARBA00022692"/>
    </source>
</evidence>
<evidence type="ECO:0000256" key="1">
    <source>
        <dbReference type="ARBA" id="ARBA00004571"/>
    </source>
</evidence>
<reference evidence="17 18" key="1">
    <citation type="submission" date="2020-08" db="EMBL/GenBank/DDBJ databases">
        <title>Genomic Encyclopedia of Type Strains, Phase IV (KMG-IV): sequencing the most valuable type-strain genomes for metagenomic binning, comparative biology and taxonomic classification.</title>
        <authorList>
            <person name="Goeker M."/>
        </authorList>
    </citation>
    <scope>NUCLEOTIDE SEQUENCE [LARGE SCALE GENOMIC DNA]</scope>
    <source>
        <strain evidence="17 18">DSM 27471</strain>
    </source>
</reference>
<keyword evidence="6 14" id="KW-0732">Signal</keyword>
<evidence type="ECO:0000256" key="14">
    <source>
        <dbReference type="SAM" id="SignalP"/>
    </source>
</evidence>
<evidence type="ECO:0000256" key="12">
    <source>
        <dbReference type="PROSITE-ProRule" id="PRU01360"/>
    </source>
</evidence>
<feature type="domain" description="TonB-dependent receptor plug" evidence="16">
    <location>
        <begin position="112"/>
        <end position="219"/>
    </location>
</feature>
<keyword evidence="2 12" id="KW-0813">Transport</keyword>
<feature type="signal peptide" evidence="14">
    <location>
        <begin position="1"/>
        <end position="19"/>
    </location>
</feature>
<evidence type="ECO:0000256" key="11">
    <source>
        <dbReference type="ARBA" id="ARBA00023237"/>
    </source>
</evidence>
<dbReference type="SUPFAM" id="SSF56935">
    <property type="entry name" value="Porins"/>
    <property type="match status" value="1"/>
</dbReference>
<evidence type="ECO:0000256" key="6">
    <source>
        <dbReference type="ARBA" id="ARBA00022729"/>
    </source>
</evidence>
<dbReference type="Gene3D" id="2.60.40.1120">
    <property type="entry name" value="Carboxypeptidase-like, regulatory domain"/>
    <property type="match status" value="1"/>
</dbReference>
<dbReference type="Pfam" id="PF13715">
    <property type="entry name" value="CarbopepD_reg_2"/>
    <property type="match status" value="1"/>
</dbReference>
<evidence type="ECO:0000256" key="7">
    <source>
        <dbReference type="ARBA" id="ARBA00023004"/>
    </source>
</evidence>
<evidence type="ECO:0000259" key="16">
    <source>
        <dbReference type="Pfam" id="PF07715"/>
    </source>
</evidence>
<comment type="similarity">
    <text evidence="12 13">Belongs to the TonB-dependent receptor family.</text>
</comment>
<evidence type="ECO:0000259" key="15">
    <source>
        <dbReference type="Pfam" id="PF00593"/>
    </source>
</evidence>
<feature type="domain" description="TonB-dependent receptor-like beta-barrel" evidence="15">
    <location>
        <begin position="307"/>
        <end position="766"/>
    </location>
</feature>
<dbReference type="Pfam" id="PF07715">
    <property type="entry name" value="Plug"/>
    <property type="match status" value="1"/>
</dbReference>
<evidence type="ECO:0000313" key="17">
    <source>
        <dbReference type="EMBL" id="MBB3188598.1"/>
    </source>
</evidence>
<organism evidence="17 18">
    <name type="scientific">Microbacter margulisiae</name>
    <dbReference type="NCBI Taxonomy" id="1350067"/>
    <lineage>
        <taxon>Bacteria</taxon>
        <taxon>Pseudomonadati</taxon>
        <taxon>Bacteroidota</taxon>
        <taxon>Bacteroidia</taxon>
        <taxon>Bacteroidales</taxon>
        <taxon>Porphyromonadaceae</taxon>
        <taxon>Microbacter</taxon>
    </lineage>
</organism>
<keyword evidence="17" id="KW-0675">Receptor</keyword>
<keyword evidence="3 12" id="KW-1134">Transmembrane beta strand</keyword>
<name>A0A7W5H2E9_9PORP</name>
<comment type="subcellular location">
    <subcellularLocation>
        <location evidence="1 12">Cell outer membrane</location>
        <topology evidence="1 12">Multi-pass membrane protein</topology>
    </subcellularLocation>
</comment>
<dbReference type="GO" id="GO:0009279">
    <property type="term" value="C:cell outer membrane"/>
    <property type="evidence" value="ECO:0007669"/>
    <property type="project" value="UniProtKB-SubCell"/>
</dbReference>
<evidence type="ECO:0000256" key="13">
    <source>
        <dbReference type="RuleBase" id="RU003357"/>
    </source>
</evidence>
<comment type="caution">
    <text evidence="17">The sequence shown here is derived from an EMBL/GenBank/DDBJ whole genome shotgun (WGS) entry which is preliminary data.</text>
</comment>
<evidence type="ECO:0000256" key="8">
    <source>
        <dbReference type="ARBA" id="ARBA00023065"/>
    </source>
</evidence>
<proteinExistence type="inferred from homology"/>
<keyword evidence="7" id="KW-0408">Iron</keyword>
<dbReference type="EMBL" id="JACHYB010000002">
    <property type="protein sequence ID" value="MBB3188598.1"/>
    <property type="molecule type" value="Genomic_DNA"/>
</dbReference>
<dbReference type="PANTHER" id="PTHR32552">
    <property type="entry name" value="FERRICHROME IRON RECEPTOR-RELATED"/>
    <property type="match status" value="1"/>
</dbReference>
<keyword evidence="18" id="KW-1185">Reference proteome</keyword>
<dbReference type="Gene3D" id="2.170.130.10">
    <property type="entry name" value="TonB-dependent receptor, plug domain"/>
    <property type="match status" value="1"/>
</dbReference>
<dbReference type="InterPro" id="IPR039426">
    <property type="entry name" value="TonB-dep_rcpt-like"/>
</dbReference>
<evidence type="ECO:0000256" key="2">
    <source>
        <dbReference type="ARBA" id="ARBA00022448"/>
    </source>
</evidence>
<evidence type="ECO:0000256" key="10">
    <source>
        <dbReference type="ARBA" id="ARBA00023136"/>
    </source>
</evidence>
<keyword evidence="11 12" id="KW-0998">Cell outer membrane</keyword>
<keyword evidence="10 12" id="KW-0472">Membrane</keyword>
<dbReference type="InterPro" id="IPR037066">
    <property type="entry name" value="Plug_dom_sf"/>
</dbReference>
<dbReference type="Gene3D" id="2.40.170.20">
    <property type="entry name" value="TonB-dependent receptor, beta-barrel domain"/>
    <property type="match status" value="1"/>
</dbReference>